<organism evidence="2 3">
    <name type="scientific">Edhazardia aedis (strain USNM 41457)</name>
    <name type="common">Microsporidian parasite</name>
    <dbReference type="NCBI Taxonomy" id="1003232"/>
    <lineage>
        <taxon>Eukaryota</taxon>
        <taxon>Fungi</taxon>
        <taxon>Fungi incertae sedis</taxon>
        <taxon>Microsporidia</taxon>
        <taxon>Edhazardia</taxon>
    </lineage>
</organism>
<dbReference type="GO" id="GO:0045116">
    <property type="term" value="P:protein neddylation"/>
    <property type="evidence" value="ECO:0007669"/>
    <property type="project" value="UniProtKB-UniPathway"/>
</dbReference>
<dbReference type="GO" id="GO:0005737">
    <property type="term" value="C:cytoplasm"/>
    <property type="evidence" value="ECO:0007669"/>
    <property type="project" value="TreeGrafter"/>
</dbReference>
<dbReference type="HOGENOM" id="CLU_013325_13_0_1"/>
<proteinExistence type="predicted"/>
<dbReference type="OrthoDB" id="10255449at2759"/>
<feature type="domain" description="THIF-type NAD/FAD binding fold" evidence="1">
    <location>
        <begin position="9"/>
        <end position="219"/>
    </location>
</feature>
<dbReference type="SUPFAM" id="SSF69572">
    <property type="entry name" value="Activating enzymes of the ubiquitin-like proteins"/>
    <property type="match status" value="1"/>
</dbReference>
<dbReference type="PANTHER" id="PTHR10953:SF102">
    <property type="entry name" value="ADENYLYLTRANSFERASE AND SULFURTRANSFERASE MOCS3"/>
    <property type="match status" value="1"/>
</dbReference>
<dbReference type="VEuPathDB" id="MicrosporidiaDB:EDEG_00903"/>
<dbReference type="Pfam" id="PF00899">
    <property type="entry name" value="ThiF"/>
    <property type="match status" value="1"/>
</dbReference>
<dbReference type="Proteomes" id="UP000003163">
    <property type="component" value="Unassembled WGS sequence"/>
</dbReference>
<protein>
    <recommendedName>
        <fullName evidence="1">THIF-type NAD/FAD binding fold domain-containing protein</fullName>
    </recommendedName>
</protein>
<evidence type="ECO:0000313" key="3">
    <source>
        <dbReference type="Proteomes" id="UP000003163"/>
    </source>
</evidence>
<evidence type="ECO:0000313" key="2">
    <source>
        <dbReference type="EMBL" id="EJW04986.1"/>
    </source>
</evidence>
<dbReference type="CDD" id="cd01483">
    <property type="entry name" value="E1_enzyme_family"/>
    <property type="match status" value="1"/>
</dbReference>
<dbReference type="EMBL" id="AFBI03000011">
    <property type="protein sequence ID" value="EJW04986.1"/>
    <property type="molecule type" value="Genomic_DNA"/>
</dbReference>
<name>J9DB47_EDHAE</name>
<dbReference type="PANTHER" id="PTHR10953">
    <property type="entry name" value="UBIQUITIN-ACTIVATING ENZYME E1"/>
    <property type="match status" value="1"/>
</dbReference>
<reference evidence="3" key="2">
    <citation type="submission" date="2015-07" db="EMBL/GenBank/DDBJ databases">
        <title>Contrasting host-pathogen interactions and genome evolution in two generalist and specialist microsporidian pathogens of mosquitoes.</title>
        <authorList>
            <consortium name="The Broad Institute Genomics Platform"/>
            <consortium name="The Broad Institute Genome Sequencing Center for Infectious Disease"/>
            <person name="Cuomo C.A."/>
            <person name="Sanscrainte N.D."/>
            <person name="Goldberg J.M."/>
            <person name="Heiman D."/>
            <person name="Young S."/>
            <person name="Zeng Q."/>
            <person name="Becnel J.J."/>
            <person name="Birren B.W."/>
        </authorList>
    </citation>
    <scope>NUCLEOTIDE SEQUENCE [LARGE SCALE GENOMIC DNA]</scope>
    <source>
        <strain evidence="3">USNM 41457</strain>
    </source>
</reference>
<sequence>MAFNNFYGTILVAGCGGTGTQVLKILLQKNYSKITLIDKDTVSISNLNRQFFYTKNDVGKYKSEALANKINNPKIDYLVGDIENLVGRYNLIFCCLDNVSGRMALNLIDFDVLIDCGVENNLCHVKKVIKNQNACLYCIKDLYTIDSYVAPCSAKNIDDLSKRGDILRYLIERYDDVDALQKFNELCTSKKFKSTDMLEIDSIRNSIISNVCYINSICASMAFILLDNEEDFCYIYFNGFEFTKLKIERDPNCIVCN</sequence>
<dbReference type="UniPathway" id="UPA00885"/>
<accession>J9DB47</accession>
<dbReference type="GO" id="GO:0016779">
    <property type="term" value="F:nucleotidyltransferase activity"/>
    <property type="evidence" value="ECO:0007669"/>
    <property type="project" value="TreeGrafter"/>
</dbReference>
<dbReference type="Gene3D" id="3.40.50.720">
    <property type="entry name" value="NAD(P)-binding Rossmann-like Domain"/>
    <property type="match status" value="1"/>
</dbReference>
<dbReference type="InterPro" id="IPR035985">
    <property type="entry name" value="Ubiquitin-activating_enz"/>
</dbReference>
<dbReference type="GO" id="GO:0008641">
    <property type="term" value="F:ubiquitin-like modifier activating enzyme activity"/>
    <property type="evidence" value="ECO:0007669"/>
    <property type="project" value="InterPro"/>
</dbReference>
<gene>
    <name evidence="2" type="ORF">EDEG_00903</name>
</gene>
<dbReference type="GO" id="GO:0004792">
    <property type="term" value="F:thiosulfate-cyanide sulfurtransferase activity"/>
    <property type="evidence" value="ECO:0007669"/>
    <property type="project" value="TreeGrafter"/>
</dbReference>
<evidence type="ECO:0000259" key="1">
    <source>
        <dbReference type="Pfam" id="PF00899"/>
    </source>
</evidence>
<comment type="caution">
    <text evidence="2">The sequence shown here is derived from an EMBL/GenBank/DDBJ whole genome shotgun (WGS) entry which is preliminary data.</text>
</comment>
<dbReference type="InterPro" id="IPR045886">
    <property type="entry name" value="ThiF/MoeB/HesA"/>
</dbReference>
<dbReference type="OMA" id="NACYIAS"/>
<reference evidence="2 3" key="1">
    <citation type="submission" date="2011-08" db="EMBL/GenBank/DDBJ databases">
        <authorList>
            <person name="Liu Z.J."/>
            <person name="Shi F.L."/>
            <person name="Lu J.Q."/>
            <person name="Li M."/>
            <person name="Wang Z.L."/>
        </authorList>
    </citation>
    <scope>NUCLEOTIDE SEQUENCE [LARGE SCALE GENOMIC DNA]</scope>
    <source>
        <strain evidence="2 3">USNM 41457</strain>
    </source>
</reference>
<dbReference type="InParanoid" id="J9DB47"/>
<dbReference type="STRING" id="1003232.J9DB47"/>
<dbReference type="InterPro" id="IPR000594">
    <property type="entry name" value="ThiF_NAD_FAD-bd"/>
</dbReference>
<keyword evidence="3" id="KW-1185">Reference proteome</keyword>
<dbReference type="AlphaFoldDB" id="J9DB47"/>